<feature type="region of interest" description="Disordered" evidence="1">
    <location>
        <begin position="334"/>
        <end position="359"/>
    </location>
</feature>
<keyword evidence="3" id="KW-1185">Reference proteome</keyword>
<gene>
    <name evidence="2" type="ORF">A1Q2_00601</name>
</gene>
<dbReference type="InParanoid" id="K1VX73"/>
<evidence type="ECO:0000313" key="2">
    <source>
        <dbReference type="EMBL" id="EKD05106.1"/>
    </source>
</evidence>
<feature type="region of interest" description="Disordered" evidence="1">
    <location>
        <begin position="67"/>
        <end position="102"/>
    </location>
</feature>
<comment type="caution">
    <text evidence="2">The sequence shown here is derived from an EMBL/GenBank/DDBJ whole genome shotgun (WGS) entry which is preliminary data.</text>
</comment>
<protein>
    <submittedName>
        <fullName evidence="2">Uncharacterized protein</fullName>
    </submittedName>
</protein>
<organism evidence="2 3">
    <name type="scientific">Trichosporon asahii var. asahii (strain CBS 8904)</name>
    <name type="common">Yeast</name>
    <dbReference type="NCBI Taxonomy" id="1220162"/>
    <lineage>
        <taxon>Eukaryota</taxon>
        <taxon>Fungi</taxon>
        <taxon>Dikarya</taxon>
        <taxon>Basidiomycota</taxon>
        <taxon>Agaricomycotina</taxon>
        <taxon>Tremellomycetes</taxon>
        <taxon>Trichosporonales</taxon>
        <taxon>Trichosporonaceae</taxon>
        <taxon>Trichosporon</taxon>
    </lineage>
</organism>
<dbReference type="AlphaFoldDB" id="K1VX73"/>
<feature type="region of interest" description="Disordered" evidence="1">
    <location>
        <begin position="1"/>
        <end position="22"/>
    </location>
</feature>
<dbReference type="Proteomes" id="UP000006757">
    <property type="component" value="Unassembled WGS sequence"/>
</dbReference>
<evidence type="ECO:0000256" key="1">
    <source>
        <dbReference type="SAM" id="MobiDB-lite"/>
    </source>
</evidence>
<proteinExistence type="predicted"/>
<feature type="compositionally biased region" description="Basic and acidic residues" evidence="1">
    <location>
        <begin position="67"/>
        <end position="77"/>
    </location>
</feature>
<name>K1VX73_TRIAC</name>
<sequence length="388" mass="42743">MPKHAPSFKHLLGNVTHREQRREPTVAELLANSRAQQAVAPVRVQEPDIHPMENLSADASAELLRREREEHNAERRRVAGPAPPKSWWKRTETPQAAAVDAPQPTDFEIVDAIEFLKDPHEVTGPRRGAPSLATICCDLTVALLRDNTAVEGERISDIVLPAVLQLEPHLRERVLEVARGRLADDQVRAILTHKPEPPDPGEEDEYDAGDEGEEDWDRDDDTTITSLCIPSHPAPGRMLRTLDLSVLTSVNLAFCRIPDLTRLVLPPSLRSLGLRGVYSGLPRYKLIGTTGDSGTAGQKRRNDEDLLWAAQGLTALGKRLILLKNQRLASSLTARTYGPSRKRPASPQRAPTAAPFPGTLRWDLGTQGDAVKLGVALRDAEPSSQDRH</sequence>
<dbReference type="eggNOG" id="ENOG502RB9B">
    <property type="taxonomic scope" value="Eukaryota"/>
</dbReference>
<accession>K1VX73</accession>
<dbReference type="HOGENOM" id="CLU_712098_0_0_1"/>
<feature type="region of interest" description="Disordered" evidence="1">
    <location>
        <begin position="191"/>
        <end position="217"/>
    </location>
</feature>
<evidence type="ECO:0000313" key="3">
    <source>
        <dbReference type="Proteomes" id="UP000006757"/>
    </source>
</evidence>
<dbReference type="EMBL" id="AMBO01000145">
    <property type="protein sequence ID" value="EKD05106.1"/>
    <property type="molecule type" value="Genomic_DNA"/>
</dbReference>
<reference evidence="2 3" key="1">
    <citation type="journal article" date="2012" name="Eukaryot. Cell">
        <title>Genome sequence of the Trichosporon asahii environmental strain CBS 8904.</title>
        <authorList>
            <person name="Yang R.Y."/>
            <person name="Li H.T."/>
            <person name="Zhu H."/>
            <person name="Zhou G.P."/>
            <person name="Wang M."/>
            <person name="Wang L."/>
        </authorList>
    </citation>
    <scope>NUCLEOTIDE SEQUENCE [LARGE SCALE GENOMIC DNA]</scope>
    <source>
        <strain evidence="2 3">CBS 8904</strain>
    </source>
</reference>
<feature type="compositionally biased region" description="Acidic residues" evidence="1">
    <location>
        <begin position="199"/>
        <end position="217"/>
    </location>
</feature>